<reference evidence="3 4" key="1">
    <citation type="submission" date="2015-11" db="EMBL/GenBank/DDBJ databases">
        <authorList>
            <person name="Sahl J."/>
            <person name="Wagner D."/>
            <person name="Keim P."/>
        </authorList>
    </citation>
    <scope>NUCLEOTIDE SEQUENCE [LARGE SCALE GENOMIC DNA]</scope>
    <source>
        <strain evidence="3 4">AZ-4-2-10-S1-D7</strain>
    </source>
</reference>
<dbReference type="SUPFAM" id="SSF49401">
    <property type="entry name" value="Bacterial adhesins"/>
    <property type="match status" value="1"/>
</dbReference>
<accession>A0AAW3PUA7</accession>
<evidence type="ECO:0000313" key="4">
    <source>
        <dbReference type="Proteomes" id="UP000070434"/>
    </source>
</evidence>
<dbReference type="GO" id="GO:0007155">
    <property type="term" value="P:cell adhesion"/>
    <property type="evidence" value="ECO:0007669"/>
    <property type="project" value="InterPro"/>
</dbReference>
<dbReference type="RefSeq" id="WP_059639889.1">
    <property type="nucleotide sequence ID" value="NZ_LNJP01000003.1"/>
</dbReference>
<name>A0AAW3PUA7_9BURK</name>
<evidence type="ECO:0000259" key="2">
    <source>
        <dbReference type="Pfam" id="PF00419"/>
    </source>
</evidence>
<dbReference type="GO" id="GO:0009289">
    <property type="term" value="C:pilus"/>
    <property type="evidence" value="ECO:0007669"/>
    <property type="project" value="InterPro"/>
</dbReference>
<organism evidence="3 4">
    <name type="scientific">Burkholderia anthina</name>
    <dbReference type="NCBI Taxonomy" id="179879"/>
    <lineage>
        <taxon>Bacteria</taxon>
        <taxon>Pseudomonadati</taxon>
        <taxon>Pseudomonadota</taxon>
        <taxon>Betaproteobacteria</taxon>
        <taxon>Burkholderiales</taxon>
        <taxon>Burkholderiaceae</taxon>
        <taxon>Burkholderia</taxon>
        <taxon>Burkholderia cepacia complex</taxon>
    </lineage>
</organism>
<dbReference type="InterPro" id="IPR000259">
    <property type="entry name" value="Adhesion_dom_fimbrial"/>
</dbReference>
<sequence length="335" mass="36544">MKLHNLFCLTAALLFWMPLKSHALICVLAGSGGNVSAITTVDTTIAVPNSKPKGTVLWRQPTQTRVMQCWVDLNGYPGEYVYFYVNPKKMDLGPDLEIGVTYQGKDYLASSLPGGRLKTDIYVNGCPNGVECGSAGTDLRTFTFSVFLVKKSPAGTAKDGPMAPISNYVAFQFDGEGAVRPGQSFNMTINGLNRLRYIPCESKIRVSPSIIDFRGISTNFPIPKPGQVIKQVPFTITDERTCGAVYGVNAYLTPVQGTLADNDTTLVPSDNTTVGINLLRADDLTTLAFKRELVLTQPTSTQTNVQNFLASLKWRTTMPKLGRFNAGAAIDLYYK</sequence>
<dbReference type="Pfam" id="PF00419">
    <property type="entry name" value="Fimbrial"/>
    <property type="match status" value="1"/>
</dbReference>
<feature type="chain" id="PRO_5043509395" evidence="1">
    <location>
        <begin position="24"/>
        <end position="335"/>
    </location>
</feature>
<gene>
    <name evidence="3" type="ORF">WS64_21635</name>
</gene>
<feature type="domain" description="Fimbrial-type adhesion" evidence="2">
    <location>
        <begin position="186"/>
        <end position="335"/>
    </location>
</feature>
<evidence type="ECO:0000313" key="3">
    <source>
        <dbReference type="EMBL" id="KWZ32321.1"/>
    </source>
</evidence>
<feature type="signal peptide" evidence="1">
    <location>
        <begin position="1"/>
        <end position="23"/>
    </location>
</feature>
<protein>
    <submittedName>
        <fullName evidence="3">Fimbrial protein</fullName>
    </submittedName>
</protein>
<dbReference type="InterPro" id="IPR008966">
    <property type="entry name" value="Adhesion_dom_sf"/>
</dbReference>
<proteinExistence type="predicted"/>
<dbReference type="EMBL" id="LNJP01000003">
    <property type="protein sequence ID" value="KWZ32321.1"/>
    <property type="molecule type" value="Genomic_DNA"/>
</dbReference>
<keyword evidence="1" id="KW-0732">Signal</keyword>
<comment type="caution">
    <text evidence="3">The sequence shown here is derived from an EMBL/GenBank/DDBJ whole genome shotgun (WGS) entry which is preliminary data.</text>
</comment>
<evidence type="ECO:0000256" key="1">
    <source>
        <dbReference type="SAM" id="SignalP"/>
    </source>
</evidence>
<dbReference type="AlphaFoldDB" id="A0AAW3PUA7"/>
<dbReference type="Proteomes" id="UP000070434">
    <property type="component" value="Unassembled WGS sequence"/>
</dbReference>